<organism evidence="2 3">
    <name type="scientific">Callosobruchus maculatus</name>
    <name type="common">Southern cowpea weevil</name>
    <name type="synonym">Pulse bruchid</name>
    <dbReference type="NCBI Taxonomy" id="64391"/>
    <lineage>
        <taxon>Eukaryota</taxon>
        <taxon>Metazoa</taxon>
        <taxon>Ecdysozoa</taxon>
        <taxon>Arthropoda</taxon>
        <taxon>Hexapoda</taxon>
        <taxon>Insecta</taxon>
        <taxon>Pterygota</taxon>
        <taxon>Neoptera</taxon>
        <taxon>Endopterygota</taxon>
        <taxon>Coleoptera</taxon>
        <taxon>Polyphaga</taxon>
        <taxon>Cucujiformia</taxon>
        <taxon>Chrysomeloidea</taxon>
        <taxon>Chrysomelidae</taxon>
        <taxon>Bruchinae</taxon>
        <taxon>Bruchini</taxon>
        <taxon>Callosobruchus</taxon>
    </lineage>
</organism>
<dbReference type="GO" id="GO:0003676">
    <property type="term" value="F:nucleic acid binding"/>
    <property type="evidence" value="ECO:0007669"/>
    <property type="project" value="InterPro"/>
</dbReference>
<name>A0A653DDE0_CALMS</name>
<gene>
    <name evidence="2" type="ORF">CALMAC_LOCUS16637</name>
</gene>
<dbReference type="PANTHER" id="PTHR46060">
    <property type="entry name" value="MARINER MOS1 TRANSPOSASE-LIKE PROTEIN"/>
    <property type="match status" value="1"/>
</dbReference>
<dbReference type="Gene3D" id="3.30.420.10">
    <property type="entry name" value="Ribonuclease H-like superfamily/Ribonuclease H"/>
    <property type="match status" value="1"/>
</dbReference>
<dbReference type="InterPro" id="IPR036397">
    <property type="entry name" value="RNaseH_sf"/>
</dbReference>
<dbReference type="Pfam" id="PF17906">
    <property type="entry name" value="HTH_48"/>
    <property type="match status" value="1"/>
</dbReference>
<dbReference type="InterPro" id="IPR041426">
    <property type="entry name" value="Mos1_HTH"/>
</dbReference>
<dbReference type="Gene3D" id="1.10.10.1450">
    <property type="match status" value="1"/>
</dbReference>
<dbReference type="Proteomes" id="UP000410492">
    <property type="component" value="Unassembled WGS sequence"/>
</dbReference>
<evidence type="ECO:0000259" key="1">
    <source>
        <dbReference type="Pfam" id="PF17906"/>
    </source>
</evidence>
<keyword evidence="3" id="KW-1185">Reference proteome</keyword>
<sequence>MKFCFLLGKSAAETVVMVKKAYGDAALSKTRVYEWFSRFKNKEMSIEDQHRSGRPSTSRTDENVKKINALVREDRRRTIDQLCEMSGISWSSVQRILSEDLHMRRVAAKFVPRLLTGEQRERRLRACLELQDQLKEDPEFFSKVITGDESWCYGYDPETKQQSSQWMAPGSPRPKKARQVKSNIKTLLICFFDCRGVVHAEFVPSGQTVNQQFYLDVLKRLREKIRKKRADLWRTGDWFFHHDNAPAHTALSIRQFLTKNGMTPIVHPPYSPDLAPCDFFLLPRLKRDMKGKRFATVEEVKQKSLEGLKSIPESEFKKCFEQWKGRLEKCVVSKGEYFEGDQNLV</sequence>
<evidence type="ECO:0000313" key="2">
    <source>
        <dbReference type="EMBL" id="VEN58232.1"/>
    </source>
</evidence>
<dbReference type="InterPro" id="IPR052709">
    <property type="entry name" value="Transposase-MT_Hybrid"/>
</dbReference>
<reference evidence="2 3" key="1">
    <citation type="submission" date="2019-01" db="EMBL/GenBank/DDBJ databases">
        <authorList>
            <person name="Sayadi A."/>
        </authorList>
    </citation>
    <scope>NUCLEOTIDE SEQUENCE [LARGE SCALE GENOMIC DNA]</scope>
</reference>
<evidence type="ECO:0000313" key="3">
    <source>
        <dbReference type="Proteomes" id="UP000410492"/>
    </source>
</evidence>
<dbReference type="EMBL" id="CAACVG010011508">
    <property type="protein sequence ID" value="VEN58232.1"/>
    <property type="molecule type" value="Genomic_DNA"/>
</dbReference>
<dbReference type="Pfam" id="PF01359">
    <property type="entry name" value="Transposase_1"/>
    <property type="match status" value="1"/>
</dbReference>
<dbReference type="InterPro" id="IPR001888">
    <property type="entry name" value="Transposase_1"/>
</dbReference>
<proteinExistence type="predicted"/>
<accession>A0A653DDE0</accession>
<feature type="domain" description="Mos1 transposase HTH" evidence="1">
    <location>
        <begin position="3"/>
        <end position="42"/>
    </location>
</feature>
<protein>
    <recommendedName>
        <fullName evidence="1">Mos1 transposase HTH domain-containing protein</fullName>
    </recommendedName>
</protein>
<dbReference type="OrthoDB" id="6818839at2759"/>
<dbReference type="PANTHER" id="PTHR46060:SF1">
    <property type="entry name" value="MARINER MOS1 TRANSPOSASE-LIKE PROTEIN"/>
    <property type="match status" value="1"/>
</dbReference>
<dbReference type="AlphaFoldDB" id="A0A653DDE0"/>